<dbReference type="NCBIfam" id="NF008686">
    <property type="entry name" value="PRK11705.1"/>
    <property type="match status" value="2"/>
</dbReference>
<dbReference type="CDD" id="cd02440">
    <property type="entry name" value="AdoMet_MTases"/>
    <property type="match status" value="2"/>
</dbReference>
<dbReference type="Proteomes" id="UP001151699">
    <property type="component" value="Chromosome B"/>
</dbReference>
<dbReference type="InterPro" id="IPR050723">
    <property type="entry name" value="CFA/CMAS"/>
</dbReference>
<keyword evidence="4" id="KW-0443">Lipid metabolism</keyword>
<dbReference type="OrthoDB" id="8300214at2759"/>
<reference evidence="5" key="1">
    <citation type="submission" date="2022-07" db="EMBL/GenBank/DDBJ databases">
        <authorList>
            <person name="Trinca V."/>
            <person name="Uliana J.V.C."/>
            <person name="Torres T.T."/>
            <person name="Ward R.J."/>
            <person name="Monesi N."/>
        </authorList>
    </citation>
    <scope>NUCLEOTIDE SEQUENCE</scope>
    <source>
        <strain evidence="5">HSMRA1968</strain>
        <tissue evidence="5">Whole embryos</tissue>
    </source>
</reference>
<keyword evidence="2" id="KW-0808">Transferase</keyword>
<dbReference type="Pfam" id="PF02353">
    <property type="entry name" value="CMAS"/>
    <property type="match status" value="2"/>
</dbReference>
<dbReference type="Gene3D" id="3.40.50.150">
    <property type="entry name" value="Vaccinia Virus protein VP39"/>
    <property type="match status" value="2"/>
</dbReference>
<dbReference type="GO" id="GO:0008168">
    <property type="term" value="F:methyltransferase activity"/>
    <property type="evidence" value="ECO:0007669"/>
    <property type="project" value="UniProtKB-KW"/>
</dbReference>
<dbReference type="GO" id="GO:0006629">
    <property type="term" value="P:lipid metabolic process"/>
    <property type="evidence" value="ECO:0007669"/>
    <property type="project" value="UniProtKB-KW"/>
</dbReference>
<dbReference type="InterPro" id="IPR029063">
    <property type="entry name" value="SAM-dependent_MTases_sf"/>
</dbReference>
<dbReference type="SUPFAM" id="SSF53335">
    <property type="entry name" value="S-adenosyl-L-methionine-dependent methyltransferases"/>
    <property type="match status" value="2"/>
</dbReference>
<keyword evidence="1" id="KW-0489">Methyltransferase</keyword>
<dbReference type="AlphaFoldDB" id="A0A9Q0MZN0"/>
<dbReference type="GO" id="GO:0032259">
    <property type="term" value="P:methylation"/>
    <property type="evidence" value="ECO:0007669"/>
    <property type="project" value="UniProtKB-KW"/>
</dbReference>
<keyword evidence="6" id="KW-1185">Reference proteome</keyword>
<evidence type="ECO:0000313" key="5">
    <source>
        <dbReference type="EMBL" id="KAJ6640928.1"/>
    </source>
</evidence>
<evidence type="ECO:0000256" key="4">
    <source>
        <dbReference type="ARBA" id="ARBA00023098"/>
    </source>
</evidence>
<evidence type="ECO:0000256" key="3">
    <source>
        <dbReference type="ARBA" id="ARBA00022691"/>
    </source>
</evidence>
<sequence>MDIVMDILYQITLEAIRVWRLLLHVIIFIAHKPIKAYMQWRLNELGIGPSGTEPHNAVVHNDRIFNRVVCEGSLGLAESYIEGWWDCERLDVFFQKLVQAGVYREFTYPWEKLIHYLKFKLFNLQTVTRAREVIDKHYNLGNDLFESFMDKSMNYTCGYWKDAKTLEEAQEHKMELICRKLKLKPGMRVLDIGCGWGGLCEFLAVNYKVDVVGVTLSADGVAAAKERCKGLSVEIRYQDYREINEGFDRIVIAGFLEHVGPKNYRSFFKLAHRTLSDDGIFLIQTIGHDNDCVPQLEVFIDKYIFRNGVIPNHKEIPEAIENLFCIEDWHNFGADYDLTLMAWHDNFVKNWPKISHKTSTMDIVMDILYKITLGAIRVWRLLLHVIVFIAHRPIKAYMQWRLNEVGIGPTGTEPHNIVVHSDWMFHRVICEGTLGLAESYIEGWWDCERLDVFFQKVFEADVYKEVTYPWEKWMHYLKFKLFNLQTVTRAREVIDTHYNLGNDLFESFMDKSMNYTCGYWKDAKTLEEAQEHKMELICRKLKLKPRMRVLDIGCGWGGLCEFLAVNYKVDVVGVTLSSEGAAAAKERCKGLSVEIRCQDYREINEGFDRIVVAGFLEHVGPKNHRSFFKLAHRTLSDDGIFLIQTIGHDNDCVPQFELFLDKYIFRNAFPPNHKEIPKAIENLFCIEDWHNFGADYDLTLMAWHDNFVKNWPKISHNYENPNAFFRITLGAIRVWRLLLHVIVFIAHRPIKAYMQWRLNELGIGPSGTEPHNIVVHNDWMFHRVICEGTLGLAESYIEGWWDCERLDVFFQKIFQADVYKEVTYPWEKLIHYLKFKLFNLQTVTRAQEVVDKHYNLGKK</sequence>
<evidence type="ECO:0000256" key="1">
    <source>
        <dbReference type="ARBA" id="ARBA00022603"/>
    </source>
</evidence>
<protein>
    <submittedName>
        <fullName evidence="5">Cyclopropane-fatty-acyl-phospholipid synthase</fullName>
    </submittedName>
</protein>
<accession>A0A9Q0MZN0</accession>
<organism evidence="5 6">
    <name type="scientific">Pseudolycoriella hygida</name>
    <dbReference type="NCBI Taxonomy" id="35572"/>
    <lineage>
        <taxon>Eukaryota</taxon>
        <taxon>Metazoa</taxon>
        <taxon>Ecdysozoa</taxon>
        <taxon>Arthropoda</taxon>
        <taxon>Hexapoda</taxon>
        <taxon>Insecta</taxon>
        <taxon>Pterygota</taxon>
        <taxon>Neoptera</taxon>
        <taxon>Endopterygota</taxon>
        <taxon>Diptera</taxon>
        <taxon>Nematocera</taxon>
        <taxon>Sciaroidea</taxon>
        <taxon>Sciaridae</taxon>
        <taxon>Pseudolycoriella</taxon>
    </lineage>
</organism>
<comment type="caution">
    <text evidence="5">The sequence shown here is derived from an EMBL/GenBank/DDBJ whole genome shotgun (WGS) entry which is preliminary data.</text>
</comment>
<name>A0A9Q0MZN0_9DIPT</name>
<evidence type="ECO:0000313" key="6">
    <source>
        <dbReference type="Proteomes" id="UP001151699"/>
    </source>
</evidence>
<dbReference type="EMBL" id="WJQU01000002">
    <property type="protein sequence ID" value="KAJ6640928.1"/>
    <property type="molecule type" value="Genomic_DNA"/>
</dbReference>
<keyword evidence="3" id="KW-0949">S-adenosyl-L-methionine</keyword>
<dbReference type="PANTHER" id="PTHR43667">
    <property type="entry name" value="CYCLOPROPANE-FATTY-ACYL-PHOSPHOLIPID SYNTHASE"/>
    <property type="match status" value="1"/>
</dbReference>
<proteinExistence type="predicted"/>
<evidence type="ECO:0000256" key="2">
    <source>
        <dbReference type="ARBA" id="ARBA00022679"/>
    </source>
</evidence>
<dbReference type="PANTHER" id="PTHR43667:SF1">
    <property type="entry name" value="CYCLOPROPANE-FATTY-ACYL-PHOSPHOLIPID SYNTHASE"/>
    <property type="match status" value="1"/>
</dbReference>
<gene>
    <name evidence="5" type="primary">cfa_3</name>
    <name evidence="5" type="ORF">Bhyg_05861</name>
</gene>